<dbReference type="RefSeq" id="WP_071904064.1">
    <property type="nucleotide sequence ID" value="NZ_MPIN01000016.1"/>
</dbReference>
<reference evidence="6 7" key="2">
    <citation type="submission" date="2016-12" db="EMBL/GenBank/DDBJ databases">
        <title>Draft Genome Sequence of Cystobacter ferrugineus Strain Cbfe23.</title>
        <authorList>
            <person name="Akbar S."/>
            <person name="Dowd S.E."/>
            <person name="Stevens D.C."/>
        </authorList>
    </citation>
    <scope>NUCLEOTIDE SEQUENCE [LARGE SCALE GENOMIC DNA]</scope>
    <source>
        <strain evidence="6 7">Cbfe23</strain>
    </source>
</reference>
<evidence type="ECO:0000259" key="5">
    <source>
        <dbReference type="PROSITE" id="PS50893"/>
    </source>
</evidence>
<keyword evidence="3" id="KW-0547">Nucleotide-binding</keyword>
<dbReference type="InterPro" id="IPR017871">
    <property type="entry name" value="ABC_transporter-like_CS"/>
</dbReference>
<evidence type="ECO:0000256" key="2">
    <source>
        <dbReference type="ARBA" id="ARBA00022448"/>
    </source>
</evidence>
<dbReference type="GO" id="GO:0042626">
    <property type="term" value="F:ATPase-coupled transmembrane transporter activity"/>
    <property type="evidence" value="ECO:0007669"/>
    <property type="project" value="TreeGrafter"/>
</dbReference>
<comment type="caution">
    <text evidence="6">The sequence shown here is derived from an EMBL/GenBank/DDBJ whole genome shotgun (WGS) entry which is preliminary data.</text>
</comment>
<evidence type="ECO:0000256" key="1">
    <source>
        <dbReference type="ARBA" id="ARBA00005417"/>
    </source>
</evidence>
<keyword evidence="2" id="KW-0813">Transport</keyword>
<dbReference type="Gene3D" id="3.40.50.300">
    <property type="entry name" value="P-loop containing nucleotide triphosphate hydrolases"/>
    <property type="match status" value="1"/>
</dbReference>
<dbReference type="Proteomes" id="UP000182229">
    <property type="component" value="Unassembled WGS sequence"/>
</dbReference>
<name>A0A1L9AYB9_9BACT</name>
<dbReference type="SUPFAM" id="SSF52540">
    <property type="entry name" value="P-loop containing nucleoside triphosphate hydrolases"/>
    <property type="match status" value="1"/>
</dbReference>
<protein>
    <recommendedName>
        <fullName evidence="5">ABC transporter domain-containing protein</fullName>
    </recommendedName>
</protein>
<evidence type="ECO:0000256" key="3">
    <source>
        <dbReference type="ARBA" id="ARBA00022741"/>
    </source>
</evidence>
<dbReference type="GO" id="GO:0043190">
    <property type="term" value="C:ATP-binding cassette (ABC) transporter complex"/>
    <property type="evidence" value="ECO:0007669"/>
    <property type="project" value="TreeGrafter"/>
</dbReference>
<evidence type="ECO:0000313" key="6">
    <source>
        <dbReference type="EMBL" id="OJH35011.1"/>
    </source>
</evidence>
<organism evidence="6 7">
    <name type="scientific">Cystobacter ferrugineus</name>
    <dbReference type="NCBI Taxonomy" id="83449"/>
    <lineage>
        <taxon>Bacteria</taxon>
        <taxon>Pseudomonadati</taxon>
        <taxon>Myxococcota</taxon>
        <taxon>Myxococcia</taxon>
        <taxon>Myxococcales</taxon>
        <taxon>Cystobacterineae</taxon>
        <taxon>Archangiaceae</taxon>
        <taxon>Cystobacter</taxon>
    </lineage>
</organism>
<dbReference type="InterPro" id="IPR050095">
    <property type="entry name" value="ECF_ABC_transporter_ATP-bd"/>
</dbReference>
<dbReference type="PANTHER" id="PTHR43553:SF24">
    <property type="entry name" value="ENERGY-COUPLING FACTOR TRANSPORTER ATP-BINDING PROTEIN ECFA1"/>
    <property type="match status" value="1"/>
</dbReference>
<dbReference type="GO" id="GO:0005524">
    <property type="term" value="F:ATP binding"/>
    <property type="evidence" value="ECO:0007669"/>
    <property type="project" value="UniProtKB-KW"/>
</dbReference>
<keyword evidence="7" id="KW-1185">Reference proteome</keyword>
<dbReference type="STRING" id="83449.BON30_41260"/>
<accession>A0A1L9AYB9</accession>
<evidence type="ECO:0000313" key="7">
    <source>
        <dbReference type="Proteomes" id="UP000182229"/>
    </source>
</evidence>
<dbReference type="CDD" id="cd03225">
    <property type="entry name" value="ABC_cobalt_CbiO_domain1"/>
    <property type="match status" value="1"/>
</dbReference>
<dbReference type="EMBL" id="MPIN01000016">
    <property type="protein sequence ID" value="OJH35011.1"/>
    <property type="molecule type" value="Genomic_DNA"/>
</dbReference>
<dbReference type="InterPro" id="IPR003439">
    <property type="entry name" value="ABC_transporter-like_ATP-bd"/>
</dbReference>
<feature type="domain" description="ABC transporter" evidence="5">
    <location>
        <begin position="5"/>
        <end position="239"/>
    </location>
</feature>
<dbReference type="PANTHER" id="PTHR43553">
    <property type="entry name" value="HEAVY METAL TRANSPORTER"/>
    <property type="match status" value="1"/>
</dbReference>
<dbReference type="InterPro" id="IPR027417">
    <property type="entry name" value="P-loop_NTPase"/>
</dbReference>
<dbReference type="SMART" id="SM00382">
    <property type="entry name" value="AAA"/>
    <property type="match status" value="1"/>
</dbReference>
<dbReference type="Pfam" id="PF00005">
    <property type="entry name" value="ABC_tran"/>
    <property type="match status" value="1"/>
</dbReference>
<sequence length="285" mass="29670">MKAALALEALAVGNPGGPAILSGLSLEVRPGEVVALLGANGCGKTTLLRGIAGLVLERAGKVWLRGQVAPRGAVARTEAGLALAFQNPDDQLFGTTVGEDVAIGPMHQGLAPDAVRARVDEALAATGLTHLAERPIEALSFGEKKRACLAGVLAMHPAVLLLDEPTAGLDPVGERETAGLLRRLARERDVALVVSTHATDEVPFFADRVAILGEGRLLAFGPPAEVFRDAALLARAHLRAPAVAELWTQLAPFLPESGEAPPLTVAEAARRLLPHLVPTNQEAHP</sequence>
<dbReference type="InterPro" id="IPR015856">
    <property type="entry name" value="ABC_transpr_CbiO/EcfA_su"/>
</dbReference>
<proteinExistence type="inferred from homology"/>
<gene>
    <name evidence="6" type="ORF">BON30_41260</name>
</gene>
<evidence type="ECO:0000256" key="4">
    <source>
        <dbReference type="ARBA" id="ARBA00022840"/>
    </source>
</evidence>
<dbReference type="GO" id="GO:0016887">
    <property type="term" value="F:ATP hydrolysis activity"/>
    <property type="evidence" value="ECO:0007669"/>
    <property type="project" value="InterPro"/>
</dbReference>
<dbReference type="PROSITE" id="PS50893">
    <property type="entry name" value="ABC_TRANSPORTER_2"/>
    <property type="match status" value="1"/>
</dbReference>
<dbReference type="PROSITE" id="PS00211">
    <property type="entry name" value="ABC_TRANSPORTER_1"/>
    <property type="match status" value="1"/>
</dbReference>
<dbReference type="AlphaFoldDB" id="A0A1L9AYB9"/>
<comment type="similarity">
    <text evidence="1">Belongs to the ABC transporter superfamily.</text>
</comment>
<keyword evidence="4" id="KW-0067">ATP-binding</keyword>
<reference evidence="7" key="1">
    <citation type="submission" date="2016-11" db="EMBL/GenBank/DDBJ databases">
        <authorList>
            <person name="Shukria A."/>
            <person name="Stevens D.C."/>
        </authorList>
    </citation>
    <scope>NUCLEOTIDE SEQUENCE [LARGE SCALE GENOMIC DNA]</scope>
    <source>
        <strain evidence="7">Cbfe23</strain>
    </source>
</reference>
<dbReference type="InterPro" id="IPR003593">
    <property type="entry name" value="AAA+_ATPase"/>
</dbReference>